<evidence type="ECO:0000256" key="3">
    <source>
        <dbReference type="RuleBase" id="RU363034"/>
    </source>
</evidence>
<evidence type="ECO:0000256" key="4">
    <source>
        <dbReference type="SAM" id="SignalP"/>
    </source>
</evidence>
<keyword evidence="3 6" id="KW-0378">Hydrolase</keyword>
<dbReference type="EMBL" id="JBHLUD010000009">
    <property type="protein sequence ID" value="MFC0545054.1"/>
    <property type="molecule type" value="Genomic_DNA"/>
</dbReference>
<keyword evidence="3" id="KW-0720">Serine protease</keyword>
<comment type="similarity">
    <text evidence="1">Belongs to the peptidase S1 family.</text>
</comment>
<dbReference type="Proteomes" id="UP001589810">
    <property type="component" value="Unassembled WGS sequence"/>
</dbReference>
<dbReference type="InterPro" id="IPR001254">
    <property type="entry name" value="Trypsin_dom"/>
</dbReference>
<evidence type="ECO:0000256" key="1">
    <source>
        <dbReference type="ARBA" id="ARBA00007664"/>
    </source>
</evidence>
<dbReference type="InterPro" id="IPR009003">
    <property type="entry name" value="Peptidase_S1_PA"/>
</dbReference>
<organism evidence="6 7">
    <name type="scientific">Kutzneria chonburiensis</name>
    <dbReference type="NCBI Taxonomy" id="1483604"/>
    <lineage>
        <taxon>Bacteria</taxon>
        <taxon>Bacillati</taxon>
        <taxon>Actinomycetota</taxon>
        <taxon>Actinomycetes</taxon>
        <taxon>Pseudonocardiales</taxon>
        <taxon>Pseudonocardiaceae</taxon>
        <taxon>Kutzneria</taxon>
    </lineage>
</organism>
<name>A0ABV6MY28_9PSEU</name>
<dbReference type="PANTHER" id="PTHR24276">
    <property type="entry name" value="POLYSERASE-RELATED"/>
    <property type="match status" value="1"/>
</dbReference>
<dbReference type="PROSITE" id="PS00134">
    <property type="entry name" value="TRYPSIN_HIS"/>
    <property type="match status" value="1"/>
</dbReference>
<feature type="chain" id="PRO_5047066584" evidence="4">
    <location>
        <begin position="23"/>
        <end position="274"/>
    </location>
</feature>
<gene>
    <name evidence="6" type="ORF">ACFFH7_26350</name>
</gene>
<keyword evidence="7" id="KW-1185">Reference proteome</keyword>
<accession>A0ABV6MY28</accession>
<dbReference type="GO" id="GO:0016787">
    <property type="term" value="F:hydrolase activity"/>
    <property type="evidence" value="ECO:0007669"/>
    <property type="project" value="UniProtKB-KW"/>
</dbReference>
<dbReference type="CDD" id="cd00190">
    <property type="entry name" value="Tryp_SPc"/>
    <property type="match status" value="1"/>
</dbReference>
<keyword evidence="3" id="KW-0645">Protease</keyword>
<feature type="signal peptide" evidence="4">
    <location>
        <begin position="1"/>
        <end position="22"/>
    </location>
</feature>
<feature type="domain" description="Peptidase S1" evidence="5">
    <location>
        <begin position="41"/>
        <end position="273"/>
    </location>
</feature>
<dbReference type="Pfam" id="PF00089">
    <property type="entry name" value="Trypsin"/>
    <property type="match status" value="1"/>
</dbReference>
<evidence type="ECO:0000313" key="6">
    <source>
        <dbReference type="EMBL" id="MFC0545054.1"/>
    </source>
</evidence>
<evidence type="ECO:0000256" key="2">
    <source>
        <dbReference type="ARBA" id="ARBA00023157"/>
    </source>
</evidence>
<dbReference type="SUPFAM" id="SSF50494">
    <property type="entry name" value="Trypsin-like serine proteases"/>
    <property type="match status" value="1"/>
</dbReference>
<dbReference type="SMART" id="SM00020">
    <property type="entry name" value="Tryp_SPc"/>
    <property type="match status" value="1"/>
</dbReference>
<protein>
    <submittedName>
        <fullName evidence="6">Trypsin-like serine protease</fullName>
        <ecNumber evidence="6">3.4.21.-</ecNumber>
    </submittedName>
</protein>
<dbReference type="PROSITE" id="PS00135">
    <property type="entry name" value="TRYPSIN_SER"/>
    <property type="match status" value="1"/>
</dbReference>
<evidence type="ECO:0000313" key="7">
    <source>
        <dbReference type="Proteomes" id="UP001589810"/>
    </source>
</evidence>
<comment type="caution">
    <text evidence="6">The sequence shown here is derived from an EMBL/GenBank/DDBJ whole genome shotgun (WGS) entry which is preliminary data.</text>
</comment>
<dbReference type="PANTHER" id="PTHR24276:SF98">
    <property type="entry name" value="FI18310P1-RELATED"/>
    <property type="match status" value="1"/>
</dbReference>
<dbReference type="PROSITE" id="PS50240">
    <property type="entry name" value="TRYPSIN_DOM"/>
    <property type="match status" value="1"/>
</dbReference>
<reference evidence="6 7" key="1">
    <citation type="submission" date="2024-09" db="EMBL/GenBank/DDBJ databases">
        <authorList>
            <person name="Sun Q."/>
            <person name="Mori K."/>
        </authorList>
    </citation>
    <scope>NUCLEOTIDE SEQUENCE [LARGE SCALE GENOMIC DNA]</scope>
    <source>
        <strain evidence="6 7">TBRC 1432</strain>
    </source>
</reference>
<evidence type="ECO:0000259" key="5">
    <source>
        <dbReference type="PROSITE" id="PS50240"/>
    </source>
</evidence>
<keyword evidence="4" id="KW-0732">Signal</keyword>
<dbReference type="EC" id="3.4.21.-" evidence="6"/>
<sequence length="274" mass="27922">MPFSVRRSAAVLALLLTAGSFAAVPADAQVSAVDGAGSPRIVGGDEASTTTTPWVVALTTSNGQFFCGGTLVAPTKVVTAAHCVTTPMISSGVAAKSPSSLRVVAGRTDLRGYDGIEARVSSVWFEPRFRDVGTGYDVAVLTLTRTVPYRTLPLVAAGDTSGYAPGVVATVLGWGRVGETAGPSPTLQSVQVPVVADKTCAAEESDFDANSMVCAGYPQGGRDACAGDSGGPMVVDGRLVGVVSWGDGCARAGKPGIYTRLTSYQDEVSAQLRA</sequence>
<dbReference type="Gene3D" id="2.40.10.10">
    <property type="entry name" value="Trypsin-like serine proteases"/>
    <property type="match status" value="1"/>
</dbReference>
<keyword evidence="2" id="KW-1015">Disulfide bond</keyword>
<dbReference type="InterPro" id="IPR043504">
    <property type="entry name" value="Peptidase_S1_PA_chymotrypsin"/>
</dbReference>
<dbReference type="InterPro" id="IPR018114">
    <property type="entry name" value="TRYPSIN_HIS"/>
</dbReference>
<dbReference type="RefSeq" id="WP_273935123.1">
    <property type="nucleotide sequence ID" value="NZ_CP097263.1"/>
</dbReference>
<dbReference type="InterPro" id="IPR050430">
    <property type="entry name" value="Peptidase_S1"/>
</dbReference>
<dbReference type="InterPro" id="IPR001314">
    <property type="entry name" value="Peptidase_S1A"/>
</dbReference>
<proteinExistence type="inferred from homology"/>
<dbReference type="PRINTS" id="PR00722">
    <property type="entry name" value="CHYMOTRYPSIN"/>
</dbReference>
<dbReference type="InterPro" id="IPR033116">
    <property type="entry name" value="TRYPSIN_SER"/>
</dbReference>